<dbReference type="InterPro" id="IPR001242">
    <property type="entry name" value="Condensation_dom"/>
</dbReference>
<evidence type="ECO:0000256" key="2">
    <source>
        <dbReference type="ARBA" id="ARBA00022450"/>
    </source>
</evidence>
<dbReference type="InterPro" id="IPR045851">
    <property type="entry name" value="AMP-bd_C_sf"/>
</dbReference>
<dbReference type="GO" id="GO:0043041">
    <property type="term" value="P:amino acid activation for nonribosomal peptide biosynthetic process"/>
    <property type="evidence" value="ECO:0007669"/>
    <property type="project" value="TreeGrafter"/>
</dbReference>
<evidence type="ECO:0000256" key="1">
    <source>
        <dbReference type="ARBA" id="ARBA00001957"/>
    </source>
</evidence>
<gene>
    <name evidence="5" type="ORF">BLA60_18935</name>
</gene>
<dbReference type="GO" id="GO:0005737">
    <property type="term" value="C:cytoplasm"/>
    <property type="evidence" value="ECO:0007669"/>
    <property type="project" value="TreeGrafter"/>
</dbReference>
<dbReference type="NCBIfam" id="TIGR01733">
    <property type="entry name" value="AA-adenyl-dom"/>
    <property type="match status" value="2"/>
</dbReference>
<evidence type="ECO:0000256" key="3">
    <source>
        <dbReference type="ARBA" id="ARBA00022553"/>
    </source>
</evidence>
<dbReference type="InterPro" id="IPR042099">
    <property type="entry name" value="ANL_N_sf"/>
</dbReference>
<dbReference type="CDD" id="cd05930">
    <property type="entry name" value="A_NRPS"/>
    <property type="match status" value="2"/>
</dbReference>
<dbReference type="InterPro" id="IPR000873">
    <property type="entry name" value="AMP-dep_synth/lig_dom"/>
</dbReference>
<dbReference type="Gene3D" id="1.10.1200.10">
    <property type="entry name" value="ACP-like"/>
    <property type="match status" value="2"/>
</dbReference>
<comment type="caution">
    <text evidence="5">The sequence shown here is derived from an EMBL/GenBank/DDBJ whole genome shotgun (WGS) entry which is preliminary data.</text>
</comment>
<dbReference type="InterPro" id="IPR006162">
    <property type="entry name" value="Ppantetheine_attach_site"/>
</dbReference>
<dbReference type="Pfam" id="PF00975">
    <property type="entry name" value="Thioesterase"/>
    <property type="match status" value="1"/>
</dbReference>
<dbReference type="Gene3D" id="3.30.300.30">
    <property type="match status" value="2"/>
</dbReference>
<dbReference type="Proteomes" id="UP000185696">
    <property type="component" value="Unassembled WGS sequence"/>
</dbReference>
<dbReference type="Gene3D" id="3.30.559.10">
    <property type="entry name" value="Chloramphenicol acetyltransferase-like domain"/>
    <property type="match status" value="1"/>
</dbReference>
<dbReference type="FunFam" id="1.10.1200.10:FF:000005">
    <property type="entry name" value="Nonribosomal peptide synthetase 1"/>
    <property type="match status" value="1"/>
</dbReference>
<dbReference type="FunFam" id="3.40.50.980:FF:000002">
    <property type="entry name" value="Enterobactin synthetase component F"/>
    <property type="match status" value="1"/>
</dbReference>
<evidence type="ECO:0000259" key="4">
    <source>
        <dbReference type="PROSITE" id="PS50075"/>
    </source>
</evidence>
<dbReference type="Gene3D" id="3.40.50.12780">
    <property type="entry name" value="N-terminal domain of ligase-like"/>
    <property type="match status" value="2"/>
</dbReference>
<proteinExistence type="predicted"/>
<accession>A0A7Z0WLL4</accession>
<dbReference type="SUPFAM" id="SSF52777">
    <property type="entry name" value="CoA-dependent acyltransferases"/>
    <property type="match status" value="3"/>
</dbReference>
<dbReference type="GO" id="GO:0031177">
    <property type="term" value="F:phosphopantetheine binding"/>
    <property type="evidence" value="ECO:0007669"/>
    <property type="project" value="TreeGrafter"/>
</dbReference>
<protein>
    <recommendedName>
        <fullName evidence="4">Carrier domain-containing protein</fullName>
    </recommendedName>
</protein>
<dbReference type="SUPFAM" id="SSF53474">
    <property type="entry name" value="alpha/beta-Hydrolases"/>
    <property type="match status" value="1"/>
</dbReference>
<dbReference type="PANTHER" id="PTHR45527:SF1">
    <property type="entry name" value="FATTY ACID SYNTHASE"/>
    <property type="match status" value="1"/>
</dbReference>
<dbReference type="PROSITE" id="PS00012">
    <property type="entry name" value="PHOSPHOPANTETHEINE"/>
    <property type="match status" value="2"/>
</dbReference>
<evidence type="ECO:0000313" key="5">
    <source>
        <dbReference type="EMBL" id="OLF09838.1"/>
    </source>
</evidence>
<dbReference type="GO" id="GO:0008610">
    <property type="term" value="P:lipid biosynthetic process"/>
    <property type="evidence" value="ECO:0007669"/>
    <property type="project" value="UniProtKB-ARBA"/>
</dbReference>
<reference evidence="5 6" key="1">
    <citation type="submission" date="2016-12" db="EMBL/GenBank/DDBJ databases">
        <title>The draft genome sequence of Actinophytocola xinjiangensis.</title>
        <authorList>
            <person name="Wang W."/>
            <person name="Yuan L."/>
        </authorList>
    </citation>
    <scope>NUCLEOTIDE SEQUENCE [LARGE SCALE GENOMIC DNA]</scope>
    <source>
        <strain evidence="5 6">CGMCC 4.4663</strain>
    </source>
</reference>
<name>A0A7Z0WLL4_9PSEU</name>
<dbReference type="SUPFAM" id="SSF47336">
    <property type="entry name" value="ACP-like"/>
    <property type="match status" value="1"/>
</dbReference>
<dbReference type="InterPro" id="IPR020845">
    <property type="entry name" value="AMP-binding_CS"/>
</dbReference>
<dbReference type="PANTHER" id="PTHR45527">
    <property type="entry name" value="NONRIBOSOMAL PEPTIDE SYNTHETASE"/>
    <property type="match status" value="1"/>
</dbReference>
<dbReference type="InterPro" id="IPR010071">
    <property type="entry name" value="AA_adenyl_dom"/>
</dbReference>
<dbReference type="InterPro" id="IPR029058">
    <property type="entry name" value="AB_hydrolase_fold"/>
</dbReference>
<keyword evidence="2" id="KW-0596">Phosphopantetheine</keyword>
<dbReference type="Gene3D" id="3.40.50.1820">
    <property type="entry name" value="alpha/beta hydrolase"/>
    <property type="match status" value="1"/>
</dbReference>
<sequence>MPMTNVLEQSQAAHAHPAQVAFWRGEIAALGAPTRLPRDYLHAQAPRPVRTATAALDAATLAAVGRITHDDPVLVRVLYAAVLAVLAARATDRDRVAVVLPVSGQAVAVALDVPRAAPFRALLAATRDAVGRASANLDVPVGHLFGQAGAAPTDLALTVGADLDPVALEPFGCVLRVDVTTRVAVAYRADLFTAATAGDLALAYADLLAEVAADPAVPLARLLDAGPRDRARLAAFNDTAAALPDDGPLHRFLERRAAAEPDRVAVAGLTYGEVDRRANRLAARLRGLGVRRGDVVGVGLPRGRDAVVAVHAVLKAGAAFLPIDPALPPARITRLLTGGGATVVLGAPLVPGVATWVDVPTDGDLSTVDDGAGPDDACYLIHTSGSTGHPKGVLVSHRAIVNRIAWMQRAYPLGAQDVVLHKTPCGFDVSVWELFWWALAGASVCTVAPGDERDPERIVAAIARHRVTTVHFVPSMLGAFLRYVEATGTAGSLRSLRTVFASGEALTGAHVEAARRLLGDTALVNLYGPTEAAIDVTHFDCAGADPRRPVPIGRPIANTALHVRTRAGGLAPVGTPGELSISGTGLAIGYRDDPARTATAFVPDPAGRAYRTGDLARWLPDGTLEFLGRLDGQLKLRGQRIEPGEIEHVARQDATVADCAVTVVAGALCAYVVVTNGFDERRLAARFAAELPAGLVPAFVLPVPGFPVGPTGKRDLSGLPAPAGPAGHVAPRTPEETSLAAIWARALRRERVGVRDNFFALGGDSITFIGVLAAAREAGFDFTFQDLFATPTVEQLAGRRGGARSGRRTGPFALLDPADRDRLPAGAVDAYPLSALQAGLLYETARRGPGLYHDVASYRLPEPVRVDAFRAAVAAVVDHHPALRTSFHTGGYTEPIQVVHRRIADPLVVEPLTAEALAGFHDAELAAGFTPGATDLVRFRLFVSAHRAHYGISYHAAALDGWSVSLVNRDVFAAYAAILRGERPVFTTPSVSVADFVALERADAGSGERREFWAAHLDGAHGTRLPRPDRPAGTPPGVAVHDVPVPEELSAALRRVAAELAVPVKSVLLAAHVAVLAVVSGSDDVLTGYEHSGRPEEHGGEHLAGLFLNTLPLRVRVPGGTWAELVRAVYRAETDLLPHRRFPLSAVTRALGERAPAIEAVFNFTHFHALRDLGFDLVRTAITSRTEFPLRAEFWQDPFTDHIGLSVHHDPAEFGRAQIDRIAGYYRRALELLTTHTGEDHRAHPLLSPAELATLTDRFAGPARPLPAGTALDLIAEQVRTRPDALALVADGQRLDYRTLDRRGGDLAGHLAAEGVRPGDVVAVALDRGLPWALTVLALLRLGAVYLPLDPADPPARLAAMVRHAGCRHVVATGDVGDLPATVLRPEDVRPAPEPAHRPAAGDLAYVIFTSGSTGEPKGALIRHLGLLNHLLAKVTDLGLGPDAVVAQTATQCFDISVWQLLVAWLAGGTTVVYGRDVVADPPALLDALAADAVTVVEVVPPHLDALLTEVEHRPRPLPALRHALVTGETLPPALTRRWFARYPVPLVNAYGPTEASDDVTHHVLRGAAGGERVPVGTPVLNTHLYVVAGDGRLAPLGTYGEVCVTGPGVGAGYVNDPRRTAIAFRPNGFDDTSALLYRTGDLGRWLPGGVLDCAGRVDQQVKIRGHRVELSEIEGALAGLAGIDHAVALVTGGRLVAHCTGPAVPAAAEVRAALAATLPRHMLPDVVAPCAAFPVNRNGKVDRDALARRALPEPDHRREPPAGETETRLLALFAEVLRREPGEIGVTDNFFAVGGHSLAAMRLASRLDTGVRDVLDHPTVRSLAARIGTAGRAPLVDLTAAAGRRLTAPALTLVCVPAAGGDPVGYLPLARAAGPAVRVLAVDPAAREPAQRLAAALPEGPVVLLGHSAGAGPALAIAFARERLGRRVAHLVVAGTVLTSLDPGDHTDGPEPTDDQVRQWLVRTAGLARADLVDPAAFRHDSALARRAYREALLARRRLACPVTVVLAADDPVTAGREDRARLWGRFATGVEVVVADGGGHQLPTTRPELITGLVHRLGGTP</sequence>
<dbReference type="SUPFAM" id="SSF56801">
    <property type="entry name" value="Acetyl-CoA synthetase-like"/>
    <property type="match status" value="2"/>
</dbReference>
<dbReference type="Gene3D" id="3.30.559.30">
    <property type="entry name" value="Nonribosomal peptide synthetase, condensation domain"/>
    <property type="match status" value="2"/>
</dbReference>
<dbReference type="PROSITE" id="PS50075">
    <property type="entry name" value="CARRIER"/>
    <property type="match status" value="2"/>
</dbReference>
<dbReference type="Pfam" id="PF00668">
    <property type="entry name" value="Condensation"/>
    <property type="match status" value="1"/>
</dbReference>
<dbReference type="EMBL" id="MSIF01000008">
    <property type="protein sequence ID" value="OLF09838.1"/>
    <property type="molecule type" value="Genomic_DNA"/>
</dbReference>
<dbReference type="InterPro" id="IPR001031">
    <property type="entry name" value="Thioesterase"/>
</dbReference>
<evidence type="ECO:0000313" key="6">
    <source>
        <dbReference type="Proteomes" id="UP000185696"/>
    </source>
</evidence>
<dbReference type="Pfam" id="PF00550">
    <property type="entry name" value="PP-binding"/>
    <property type="match status" value="2"/>
</dbReference>
<organism evidence="5 6">
    <name type="scientific">Actinophytocola xinjiangensis</name>
    <dbReference type="NCBI Taxonomy" id="485602"/>
    <lineage>
        <taxon>Bacteria</taxon>
        <taxon>Bacillati</taxon>
        <taxon>Actinomycetota</taxon>
        <taxon>Actinomycetes</taxon>
        <taxon>Pseudonocardiales</taxon>
        <taxon>Pseudonocardiaceae</taxon>
    </lineage>
</organism>
<dbReference type="PROSITE" id="PS00455">
    <property type="entry name" value="AMP_BINDING"/>
    <property type="match status" value="2"/>
</dbReference>
<dbReference type="Pfam" id="PF00501">
    <property type="entry name" value="AMP-binding"/>
    <property type="match status" value="2"/>
</dbReference>
<dbReference type="InterPro" id="IPR036736">
    <property type="entry name" value="ACP-like_sf"/>
</dbReference>
<keyword evidence="3" id="KW-0597">Phosphoprotein</keyword>
<dbReference type="InterPro" id="IPR023213">
    <property type="entry name" value="CAT-like_dom_sf"/>
</dbReference>
<feature type="domain" description="Carrier" evidence="4">
    <location>
        <begin position="730"/>
        <end position="804"/>
    </location>
</feature>
<comment type="cofactor">
    <cofactor evidence="1">
        <name>pantetheine 4'-phosphate</name>
        <dbReference type="ChEBI" id="CHEBI:47942"/>
    </cofactor>
</comment>
<dbReference type="GO" id="GO:0044550">
    <property type="term" value="P:secondary metabolite biosynthetic process"/>
    <property type="evidence" value="ECO:0007669"/>
    <property type="project" value="TreeGrafter"/>
</dbReference>
<dbReference type="GO" id="GO:0003824">
    <property type="term" value="F:catalytic activity"/>
    <property type="evidence" value="ECO:0007669"/>
    <property type="project" value="InterPro"/>
</dbReference>
<keyword evidence="6" id="KW-1185">Reference proteome</keyword>
<dbReference type="InterPro" id="IPR009081">
    <property type="entry name" value="PP-bd_ACP"/>
</dbReference>
<feature type="domain" description="Carrier" evidence="4">
    <location>
        <begin position="1761"/>
        <end position="1847"/>
    </location>
</feature>